<keyword evidence="7" id="KW-0460">Magnesium</keyword>
<feature type="compositionally biased region" description="Basic and acidic residues" evidence="8">
    <location>
        <begin position="1409"/>
        <end position="1420"/>
    </location>
</feature>
<accession>A0A9P5L4W8</accession>
<feature type="compositionally biased region" description="Basic and acidic residues" evidence="8">
    <location>
        <begin position="1448"/>
        <end position="1457"/>
    </location>
</feature>
<dbReference type="EMBL" id="JAANBB010000683">
    <property type="protein sequence ID" value="KAF7536177.1"/>
    <property type="molecule type" value="Genomic_DNA"/>
</dbReference>
<feature type="compositionally biased region" description="Low complexity" evidence="8">
    <location>
        <begin position="195"/>
        <end position="224"/>
    </location>
</feature>
<reference evidence="11" key="1">
    <citation type="submission" date="2020-03" db="EMBL/GenBank/DDBJ databases">
        <title>Draft Genome Sequence of Cylindrodendrum hubeiense.</title>
        <authorList>
            <person name="Buettner E."/>
            <person name="Kellner H."/>
        </authorList>
    </citation>
    <scope>NUCLEOTIDE SEQUENCE</scope>
    <source>
        <strain evidence="11">IHI 201604</strain>
    </source>
</reference>
<dbReference type="Proteomes" id="UP000722485">
    <property type="component" value="Unassembled WGS sequence"/>
</dbReference>
<feature type="region of interest" description="Disordered" evidence="8">
    <location>
        <begin position="1283"/>
        <end position="1307"/>
    </location>
</feature>
<dbReference type="GO" id="GO:0010605">
    <property type="term" value="P:negative regulation of macromolecule metabolic process"/>
    <property type="evidence" value="ECO:0007669"/>
    <property type="project" value="UniProtKB-ARBA"/>
</dbReference>
<feature type="compositionally biased region" description="Low complexity" evidence="8">
    <location>
        <begin position="355"/>
        <end position="370"/>
    </location>
</feature>
<feature type="region of interest" description="Disordered" evidence="8">
    <location>
        <begin position="55"/>
        <end position="90"/>
    </location>
</feature>
<dbReference type="Pfam" id="PF22600">
    <property type="entry name" value="MTPAP-like_central"/>
    <property type="match status" value="1"/>
</dbReference>
<evidence type="ECO:0000259" key="10">
    <source>
        <dbReference type="Pfam" id="PF22600"/>
    </source>
</evidence>
<feature type="compositionally biased region" description="Basic and acidic residues" evidence="8">
    <location>
        <begin position="1370"/>
        <end position="1387"/>
    </location>
</feature>
<comment type="cofactor">
    <cofactor evidence="1">
        <name>Mn(2+)</name>
        <dbReference type="ChEBI" id="CHEBI:29035"/>
    </cofactor>
</comment>
<evidence type="ECO:0000256" key="3">
    <source>
        <dbReference type="ARBA" id="ARBA00008593"/>
    </source>
</evidence>
<sequence length="1457" mass="158780">MAPAWLQRAGAPVAAAPQHVPGERITFASPSLPFVLHYPRLVAASATPARRQLVRSRSTAFRSPPRVDPASLAPNDPFWQAPPQRLRRSHPHPAPSIIIPRLTSPRGLTSSSPILARSSKALFPASVSSDLRSRFRFLLADDPTSFCQPSRPASNSASPFGFTIPLALLRPHPVLDWIACTTAAEPQHSYPPSPWTTTSTTSTTTTTTRATTPTPSSHSAPDGSLADAAAAQFQPHIDFFPFLLPQQSNIYHAQLLHYNKLISPARGGGLQTPPPVPVVSAPHIQAAPRSRSSSKVSLKDGSAGKGSTGGGGHGSRSHQNSDKSRTVIASKEVPPKMAPKQAADLSRNLPRRPAPSQGQSHSSSVPSTPHQHARQFSFEDREPSPTATNNHSPRSAYSETNSTLPSLRPLPPRLGGCKYETAQINSRRRIPYSVGNDRLEKLDLRTVKSKLTEEDERKLATDMREVFDRLLPTDSVEENRKKLVLKLEKIFNDEWPGHDIKVHLFGSSGNLLCSDDSDVDICITTPWHDLEGVCMIADLLARQGMEKVVCISAAKVPIVKIWDPELGLACDMNVNNTLALENTRMVRTYVEADPRVRQLAMIIKYWTRRRIVNDAAFGGTLSSYTWICLIIAFLQLRNPAVLPALHQSPHKLTKPDGEVSDFADDLKKLSGFGNKNKSSVAELLFQFFRFYAHEFDYDKHALSVRSGKLVTKLEKKWHYAINNQLCVEEPFNISRNLGNTADEYSFRGLHMELRRAFDLISTAKLEEACEQYVFPKEEERVWTRPPPQSRPVLLRSSSQTHSGRGGRGNHRGGGRHNNNFHRNNGNPNRRASSSVPTYDANSMFIQPVSMPQDMQWYQNPQFQFQYAQQDLMTQMAYHQQQLQMYAQSPAFMQHQAMGQQQRMSTNTASGQQQASDRSRTNSFDNAPLSAPLRPELYALYGMTLGSPFFPQAGAGYGTYPPSPAATNGATQDFRRPLQRSVVTNETGVSQSSSSLRSHSQPASRSPSAQPAAGYFGSQSINGVASASSRNANGVSVSNFMPDEGDSDETPKAHTDSPQSEEGKYSSFYLSENSSPSKKSPQPQQAPNGIAFSDLAKESSGPGRRRLSTDQHPQTILDRRMRRTSRSPSPLGHARAFSTATASAPATSVPFTGSQNRNHARPLVVNGSGLKTSMTNTSPRQPSGPESIASEDSTASSFENSLQVNTANVVSNYQAEGPITTPVATAATQETSPTQSVPEQAPVVANGSGASAVTPVATAPPEDPSFRDRIAMMSAYYMNSPPVAQEPAAAGTSRLSPSTRQRLMSRQPQNGVIAPLDLAIADHRIDQPVGPEFSHLSPVYENRTPSPTVIRKPDGPLKQEKGGAQSNAKAGRGEASKTTVKPEERTQEVQKPQKSQKPTTQAQRVNGSKENGHVRGAKSETDGGWQKAGKGKKKGANGIVQQGASEQLPKLESERKGG</sequence>
<feature type="compositionally biased region" description="Polar residues" evidence="8">
    <location>
        <begin position="1168"/>
        <end position="1180"/>
    </location>
</feature>
<dbReference type="GO" id="GO:1990817">
    <property type="term" value="F:poly(A) RNA polymerase activity"/>
    <property type="evidence" value="ECO:0007669"/>
    <property type="project" value="UniProtKB-EC"/>
</dbReference>
<dbReference type="PANTHER" id="PTHR12271">
    <property type="entry name" value="POLY A POLYMERASE CID PAP -RELATED"/>
    <property type="match status" value="1"/>
</dbReference>
<gene>
    <name evidence="11" type="ORF">G7Z17_g13086</name>
</gene>
<feature type="compositionally biased region" description="Gly residues" evidence="8">
    <location>
        <begin position="303"/>
        <end position="314"/>
    </location>
</feature>
<keyword evidence="6" id="KW-0479">Metal-binding</keyword>
<feature type="compositionally biased region" description="Low complexity" evidence="8">
    <location>
        <begin position="1389"/>
        <end position="1402"/>
    </location>
</feature>
<evidence type="ECO:0000256" key="4">
    <source>
        <dbReference type="ARBA" id="ARBA00012388"/>
    </source>
</evidence>
<evidence type="ECO:0000259" key="9">
    <source>
        <dbReference type="Pfam" id="PF03828"/>
    </source>
</evidence>
<feature type="compositionally biased region" description="Polar residues" evidence="8">
    <location>
        <begin position="385"/>
        <end position="403"/>
    </location>
</feature>
<evidence type="ECO:0000256" key="7">
    <source>
        <dbReference type="ARBA" id="ARBA00022842"/>
    </source>
</evidence>
<dbReference type="OrthoDB" id="2274644at2759"/>
<dbReference type="Gene3D" id="3.30.460.10">
    <property type="entry name" value="Beta Polymerase, domain 2"/>
    <property type="match status" value="1"/>
</dbReference>
<dbReference type="SUPFAM" id="SSF81631">
    <property type="entry name" value="PAP/OAS1 substrate-binding domain"/>
    <property type="match status" value="1"/>
</dbReference>
<dbReference type="CDD" id="cd05402">
    <property type="entry name" value="NT_PAP_TUTase"/>
    <property type="match status" value="1"/>
</dbReference>
<feature type="region of interest" description="Disordered" evidence="8">
    <location>
        <begin position="272"/>
        <end position="417"/>
    </location>
</feature>
<feature type="region of interest" description="Disordered" evidence="8">
    <location>
        <begin position="983"/>
        <end position="1198"/>
    </location>
</feature>
<feature type="compositionally biased region" description="Basic and acidic residues" evidence="8">
    <location>
        <begin position="1350"/>
        <end position="1360"/>
    </location>
</feature>
<feature type="region of interest" description="Disordered" evidence="8">
    <location>
        <begin position="893"/>
        <end position="928"/>
    </location>
</feature>
<evidence type="ECO:0000256" key="5">
    <source>
        <dbReference type="ARBA" id="ARBA00022679"/>
    </source>
</evidence>
<feature type="domain" description="Poly(A) RNA polymerase mitochondrial-like central palm" evidence="10">
    <location>
        <begin position="459"/>
        <end position="590"/>
    </location>
</feature>
<dbReference type="InterPro" id="IPR054708">
    <property type="entry name" value="MTPAP-like_central"/>
</dbReference>
<keyword evidence="5" id="KW-0808">Transferase</keyword>
<feature type="compositionally biased region" description="Low complexity" evidence="8">
    <location>
        <begin position="989"/>
        <end position="1012"/>
    </location>
</feature>
<dbReference type="EC" id="2.7.7.19" evidence="4"/>
<comment type="similarity">
    <text evidence="3">Belongs to the DNA polymerase type-B-like family.</text>
</comment>
<organism evidence="11 12">
    <name type="scientific">Cylindrodendrum hubeiense</name>
    <dbReference type="NCBI Taxonomy" id="595255"/>
    <lineage>
        <taxon>Eukaryota</taxon>
        <taxon>Fungi</taxon>
        <taxon>Dikarya</taxon>
        <taxon>Ascomycota</taxon>
        <taxon>Pezizomycotina</taxon>
        <taxon>Sordariomycetes</taxon>
        <taxon>Hypocreomycetidae</taxon>
        <taxon>Hypocreales</taxon>
        <taxon>Nectriaceae</taxon>
        <taxon>Cylindrodendrum</taxon>
    </lineage>
</organism>
<evidence type="ECO:0000256" key="8">
    <source>
        <dbReference type="SAM" id="MobiDB-lite"/>
    </source>
</evidence>
<comment type="cofactor">
    <cofactor evidence="2">
        <name>Mg(2+)</name>
        <dbReference type="ChEBI" id="CHEBI:18420"/>
    </cofactor>
</comment>
<feature type="compositionally biased region" description="Low complexity" evidence="8">
    <location>
        <begin position="1073"/>
        <end position="1084"/>
    </location>
</feature>
<proteinExistence type="inferred from homology"/>
<dbReference type="InterPro" id="IPR043519">
    <property type="entry name" value="NT_sf"/>
</dbReference>
<feature type="domain" description="PAP-associated" evidence="9">
    <location>
        <begin position="679"/>
        <end position="734"/>
    </location>
</feature>
<feature type="compositionally biased region" description="Polar residues" evidence="8">
    <location>
        <begin position="1292"/>
        <end position="1307"/>
    </location>
</feature>
<evidence type="ECO:0000256" key="1">
    <source>
        <dbReference type="ARBA" id="ARBA00001936"/>
    </source>
</evidence>
<dbReference type="InterPro" id="IPR002058">
    <property type="entry name" value="PAP_assoc"/>
</dbReference>
<evidence type="ECO:0000313" key="11">
    <source>
        <dbReference type="EMBL" id="KAF7536177.1"/>
    </source>
</evidence>
<feature type="region of interest" description="Disordered" evidence="8">
    <location>
        <begin position="780"/>
        <end position="835"/>
    </location>
</feature>
<comment type="caution">
    <text evidence="11">The sequence shown here is derived from an EMBL/GenBank/DDBJ whole genome shotgun (WGS) entry which is preliminary data.</text>
</comment>
<keyword evidence="12" id="KW-1185">Reference proteome</keyword>
<dbReference type="PANTHER" id="PTHR12271:SF113">
    <property type="entry name" value="POLY(A) RNA POLYMERASE CID11"/>
    <property type="match status" value="1"/>
</dbReference>
<evidence type="ECO:0000256" key="6">
    <source>
        <dbReference type="ARBA" id="ARBA00022723"/>
    </source>
</evidence>
<feature type="compositionally biased region" description="Polar residues" evidence="8">
    <location>
        <begin position="896"/>
        <end position="924"/>
    </location>
</feature>
<feature type="compositionally biased region" description="Low complexity" evidence="8">
    <location>
        <begin position="1125"/>
        <end position="1147"/>
    </location>
</feature>
<feature type="compositionally biased region" description="Low complexity" evidence="8">
    <location>
        <begin position="816"/>
        <end position="830"/>
    </location>
</feature>
<dbReference type="GO" id="GO:0046872">
    <property type="term" value="F:metal ion binding"/>
    <property type="evidence" value="ECO:0007669"/>
    <property type="project" value="UniProtKB-KW"/>
</dbReference>
<feature type="compositionally biased region" description="Polar residues" evidence="8">
    <location>
        <begin position="1189"/>
        <end position="1198"/>
    </location>
</feature>
<name>A0A9P5L4W8_9HYPO</name>
<feature type="region of interest" description="Disordered" evidence="8">
    <location>
        <begin position="1328"/>
        <end position="1457"/>
    </location>
</feature>
<feature type="region of interest" description="Disordered" evidence="8">
    <location>
        <begin position="185"/>
        <end position="224"/>
    </location>
</feature>
<evidence type="ECO:0000256" key="2">
    <source>
        <dbReference type="ARBA" id="ARBA00001946"/>
    </source>
</evidence>
<feature type="compositionally biased region" description="Polar residues" evidence="8">
    <location>
        <begin position="1016"/>
        <end position="1038"/>
    </location>
</feature>
<dbReference type="GO" id="GO:0031123">
    <property type="term" value="P:RNA 3'-end processing"/>
    <property type="evidence" value="ECO:0007669"/>
    <property type="project" value="TreeGrafter"/>
</dbReference>
<evidence type="ECO:0000313" key="12">
    <source>
        <dbReference type="Proteomes" id="UP000722485"/>
    </source>
</evidence>
<dbReference type="SUPFAM" id="SSF81301">
    <property type="entry name" value="Nucleotidyltransferase"/>
    <property type="match status" value="1"/>
</dbReference>
<dbReference type="Pfam" id="PF03828">
    <property type="entry name" value="PAP_assoc"/>
    <property type="match status" value="1"/>
</dbReference>
<dbReference type="Gene3D" id="1.10.1410.10">
    <property type="match status" value="1"/>
</dbReference>
<protein>
    <recommendedName>
        <fullName evidence="4">polynucleotide adenylyltransferase</fullName>
        <ecNumber evidence="4">2.7.7.19</ecNumber>
    </recommendedName>
</protein>